<feature type="compositionally biased region" description="Gly residues" evidence="1">
    <location>
        <begin position="22"/>
        <end position="33"/>
    </location>
</feature>
<keyword evidence="3" id="KW-1185">Reference proteome</keyword>
<dbReference type="Proteomes" id="UP000823388">
    <property type="component" value="Chromosome 9N"/>
</dbReference>
<feature type="region of interest" description="Disordered" evidence="1">
    <location>
        <begin position="1"/>
        <end position="39"/>
    </location>
</feature>
<feature type="region of interest" description="Disordered" evidence="1">
    <location>
        <begin position="56"/>
        <end position="152"/>
    </location>
</feature>
<organism evidence="2 3">
    <name type="scientific">Panicum virgatum</name>
    <name type="common">Blackwell switchgrass</name>
    <dbReference type="NCBI Taxonomy" id="38727"/>
    <lineage>
        <taxon>Eukaryota</taxon>
        <taxon>Viridiplantae</taxon>
        <taxon>Streptophyta</taxon>
        <taxon>Embryophyta</taxon>
        <taxon>Tracheophyta</taxon>
        <taxon>Spermatophyta</taxon>
        <taxon>Magnoliopsida</taxon>
        <taxon>Liliopsida</taxon>
        <taxon>Poales</taxon>
        <taxon>Poaceae</taxon>
        <taxon>PACMAD clade</taxon>
        <taxon>Panicoideae</taxon>
        <taxon>Panicodae</taxon>
        <taxon>Paniceae</taxon>
        <taxon>Panicinae</taxon>
        <taxon>Panicum</taxon>
        <taxon>Panicum sect. Hiantes</taxon>
    </lineage>
</organism>
<name>A0A8T0MPE1_PANVG</name>
<dbReference type="EMBL" id="CM029054">
    <property type="protein sequence ID" value="KAG2536636.1"/>
    <property type="molecule type" value="Genomic_DNA"/>
</dbReference>
<reference evidence="2" key="1">
    <citation type="submission" date="2020-05" db="EMBL/GenBank/DDBJ databases">
        <title>WGS assembly of Panicum virgatum.</title>
        <authorList>
            <person name="Lovell J.T."/>
            <person name="Jenkins J."/>
            <person name="Shu S."/>
            <person name="Juenger T.E."/>
            <person name="Schmutz J."/>
        </authorList>
    </citation>
    <scope>NUCLEOTIDE SEQUENCE</scope>
    <source>
        <strain evidence="2">AP13</strain>
    </source>
</reference>
<dbReference type="AlphaFoldDB" id="A0A8T0MPE1"/>
<sequence length="152" mass="15315">MPSSPPNPTLQRRQSRTDGDGDGAAVGGGGGAGVPCCVGGASAEKMRLRVRKLATATTTAARGRKAATVQEVSGAADGEDLPMSATPSFFTGHQAYPRPQNPPAALASLPPQGPSAVQTSRPPPQGTPLCIGDGSEDFGQGSEDSEFHVYAA</sequence>
<gene>
    <name evidence="2" type="ORF">PVAP13_9NG209200</name>
</gene>
<evidence type="ECO:0000313" key="2">
    <source>
        <dbReference type="EMBL" id="KAG2536636.1"/>
    </source>
</evidence>
<evidence type="ECO:0000256" key="1">
    <source>
        <dbReference type="SAM" id="MobiDB-lite"/>
    </source>
</evidence>
<protein>
    <submittedName>
        <fullName evidence="2">Uncharacterized protein</fullName>
    </submittedName>
</protein>
<comment type="caution">
    <text evidence="2">The sequence shown here is derived from an EMBL/GenBank/DDBJ whole genome shotgun (WGS) entry which is preliminary data.</text>
</comment>
<evidence type="ECO:0000313" key="3">
    <source>
        <dbReference type="Proteomes" id="UP000823388"/>
    </source>
</evidence>
<feature type="compositionally biased region" description="Low complexity" evidence="1">
    <location>
        <begin position="56"/>
        <end position="69"/>
    </location>
</feature>
<accession>A0A8T0MPE1</accession>
<proteinExistence type="predicted"/>